<evidence type="ECO:0000313" key="2">
    <source>
        <dbReference type="Proteomes" id="UP000682843"/>
    </source>
</evidence>
<reference evidence="1 2" key="1">
    <citation type="submission" date="2019-02" db="EMBL/GenBank/DDBJ databases">
        <title>Emended description of the genus Rhodopseudomonas and description of Rhodopseudomonas albus sp. nov., a non-phototrophic, heavy-metal-tolerant bacterium isolated from garden soil.</title>
        <authorList>
            <person name="Bao Z."/>
            <person name="Cao W.W."/>
            <person name="Sato Y."/>
            <person name="Nishizawa T."/>
            <person name="Zhao J."/>
            <person name="Guo Y."/>
            <person name="Ohta H."/>
        </authorList>
    </citation>
    <scope>NUCLEOTIDE SEQUENCE [LARGE SCALE GENOMIC DNA]</scope>
    <source>
        <strain evidence="1 2">SK50-23</strain>
    </source>
</reference>
<proteinExistence type="predicted"/>
<protein>
    <submittedName>
        <fullName evidence="1">Uncharacterized protein</fullName>
    </submittedName>
</protein>
<dbReference type="RefSeq" id="WP_211910841.1">
    <property type="nucleotide sequence ID" value="NZ_CP036498.1"/>
</dbReference>
<organism evidence="1 2">
    <name type="scientific">Tardiphaga alba</name>
    <dbReference type="NCBI Taxonomy" id="340268"/>
    <lineage>
        <taxon>Bacteria</taxon>
        <taxon>Pseudomonadati</taxon>
        <taxon>Pseudomonadota</taxon>
        <taxon>Alphaproteobacteria</taxon>
        <taxon>Hyphomicrobiales</taxon>
        <taxon>Nitrobacteraceae</taxon>
        <taxon>Tardiphaga</taxon>
    </lineage>
</organism>
<evidence type="ECO:0000313" key="1">
    <source>
        <dbReference type="EMBL" id="QUS42107.1"/>
    </source>
</evidence>
<accession>A0ABX8AEZ2</accession>
<dbReference type="Proteomes" id="UP000682843">
    <property type="component" value="Chromosome"/>
</dbReference>
<gene>
    <name evidence="1" type="ORF">RPMA_27265</name>
</gene>
<dbReference type="EMBL" id="CP036498">
    <property type="protein sequence ID" value="QUS42107.1"/>
    <property type="molecule type" value="Genomic_DNA"/>
</dbReference>
<name>A0ABX8AEZ2_9BRAD</name>
<sequence>MLSVEAGVRSRARQNSNVPTRFDYHHHNVVRKFLRASTLYGGSDCAEDWLVSSLHTGLSPQEWALTDIEQVGKSSIWLHVVSSEVDPEYSAWSYRSLDISNFNPEVLASIARMVDRGRSWATSGRFAKKQSEANALLSRACKAAIPRLQAPYSLESARYQFIENMRTKCAEEDVAALVGTICLEFNRASYHHRRAAWQDDEIKNIPIPSAKLVANMRLRLEVFSLRVMARKLMSRRGF</sequence>
<keyword evidence="2" id="KW-1185">Reference proteome</keyword>